<dbReference type="InterPro" id="IPR009051">
    <property type="entry name" value="Helical_ferredxn"/>
</dbReference>
<dbReference type="AlphaFoldDB" id="A0A644SWE9"/>
<dbReference type="PROSITE" id="PS00198">
    <property type="entry name" value="4FE4S_FER_1"/>
    <property type="match status" value="1"/>
</dbReference>
<dbReference type="SUPFAM" id="SSF46548">
    <property type="entry name" value="alpha-helical ferredoxin"/>
    <property type="match status" value="2"/>
</dbReference>
<evidence type="ECO:0000313" key="3">
    <source>
        <dbReference type="EMBL" id="MPL58933.1"/>
    </source>
</evidence>
<feature type="domain" description="4Fe-4S ferredoxin-type" evidence="2">
    <location>
        <begin position="988"/>
        <end position="1018"/>
    </location>
</feature>
<dbReference type="Pfam" id="PF07992">
    <property type="entry name" value="Pyr_redox_2"/>
    <property type="match status" value="1"/>
</dbReference>
<protein>
    <submittedName>
        <fullName evidence="3">Putative oxidoreductase YgfK</fullName>
    </submittedName>
</protein>
<proteinExistence type="predicted"/>
<dbReference type="Gene3D" id="3.50.50.60">
    <property type="entry name" value="FAD/NAD(P)-binding domain"/>
    <property type="match status" value="3"/>
</dbReference>
<dbReference type="SUPFAM" id="SSF51971">
    <property type="entry name" value="Nucleotide-binding domain"/>
    <property type="match status" value="1"/>
</dbReference>
<dbReference type="PROSITE" id="PS51379">
    <property type="entry name" value="4FE4S_FER_2"/>
    <property type="match status" value="1"/>
</dbReference>
<dbReference type="EMBL" id="VSSQ01000008">
    <property type="protein sequence ID" value="MPL58933.1"/>
    <property type="molecule type" value="Genomic_DNA"/>
</dbReference>
<evidence type="ECO:0000256" key="1">
    <source>
        <dbReference type="SAM" id="MobiDB-lite"/>
    </source>
</evidence>
<reference evidence="3" key="1">
    <citation type="submission" date="2019-08" db="EMBL/GenBank/DDBJ databases">
        <authorList>
            <person name="Kucharzyk K."/>
            <person name="Murdoch R.W."/>
            <person name="Higgins S."/>
            <person name="Loffler F."/>
        </authorList>
    </citation>
    <scope>NUCLEOTIDE SEQUENCE</scope>
</reference>
<dbReference type="SUPFAM" id="SSF51395">
    <property type="entry name" value="FMN-linked oxidoreductases"/>
    <property type="match status" value="1"/>
</dbReference>
<comment type="caution">
    <text evidence="3">The sequence shown here is derived from an EMBL/GenBank/DDBJ whole genome shotgun (WGS) entry which is preliminary data.</text>
</comment>
<accession>A0A644SWE9</accession>
<dbReference type="InterPro" id="IPR017900">
    <property type="entry name" value="4Fe4S_Fe_S_CS"/>
</dbReference>
<gene>
    <name evidence="3" type="primary">ygfK_1</name>
    <name evidence="3" type="ORF">SDC9_04479</name>
</gene>
<dbReference type="PANTHER" id="PTHR42783:SF3">
    <property type="entry name" value="GLUTAMATE SYNTHASE [NADPH] SMALL CHAIN-RELATED"/>
    <property type="match status" value="1"/>
</dbReference>
<dbReference type="PRINTS" id="PR00419">
    <property type="entry name" value="ADXRDTASE"/>
</dbReference>
<name>A0A644SWE9_9ZZZZ</name>
<feature type="region of interest" description="Disordered" evidence="1">
    <location>
        <begin position="805"/>
        <end position="826"/>
    </location>
</feature>
<dbReference type="InterPro" id="IPR028261">
    <property type="entry name" value="DPD_II"/>
</dbReference>
<organism evidence="3">
    <name type="scientific">bioreactor metagenome</name>
    <dbReference type="NCBI Taxonomy" id="1076179"/>
    <lineage>
        <taxon>unclassified sequences</taxon>
        <taxon>metagenomes</taxon>
        <taxon>ecological metagenomes</taxon>
    </lineage>
</organism>
<dbReference type="Pfam" id="PF14691">
    <property type="entry name" value="Fer4_20"/>
    <property type="match status" value="1"/>
</dbReference>
<dbReference type="InterPro" id="IPR036188">
    <property type="entry name" value="FAD/NAD-bd_sf"/>
</dbReference>
<sequence length="1095" mass="118562">MAKVMKPSSLSGILRRAAGEYKAKSSIFEIPAALFDSIFEIEAESPGLAVMSGRASIPVGPAAGPHTQIAPNILAAYLAGARVFELKTVQIKDRLELEKPCIDALDEGQNVEWSTELSLDEARREYLNAWIVLHLFAFLWSRKPSDFFFNLSVGYSLEGIKSQRMDSFIEGMRRPEVHPYWAQALEELETFIRSPDFAAAFGEAAAEKARHIAAHMPVRPVHSVTLSTMHGCLPEEIEKIGLYLIQEKGFDTYIKLNPTLIGYDKARSILDTLGWENIGLKRESFEQDLQMDQALRLCRRLSEAAGAKGRRFGIKLSNTLANLNDGERLPGAERYMSGRALLPLTLNLAASLSSALGDSAPRFSYCGGVSAFNAEKLIKAGLGPLTLVTDILKPGGYLRLVQIAKLAAEALPLPLEQEERDPEALERLAEEALSRPEYRGDWKKGHASIGKNLPLFDCFAAPCIAACPVGQKVPSYIEAMGRGRADQALATVLSDNPLPGITGTLCDHVCQEHCSRNDYEGPVLIREVKKAVEAASRLQVQALDPGTTLPGPERREGIDPGARGVEASVPEAFDFDAVAKPRAVAVIGAGPAGLSCAYHLALAGVKVTVFEAGPAPGGVPTQLIPPFRIASQTIRRDMDRIAALGVEFEFGARIESLDALKGQGYSLFFIATGAPREKTLPLEGKGLKVMGALEFLRRFHAGDLDFMKTLRRVVVAGGGNTACDAVRAATRIESVEQVLLSYRRTRREMPADLEELENALAEAGKLNGESGRNSPGKKATKIDEFRRASPLLELSVPEGASPGRLRLRKMRLGEKDSSGRRSPVATGESLDIPCDLLIAAIGEAPDTAFFKALGLDGEKGQPPSVDPLTMETGTAHIYIGGDARQGPSSIIAAEADGRSAAKAILAKLGRSLPEADYQALAPKKESLLRRGELIFSLDPSTSGPTDPAFASREAERCLACDSACLRCVEVCPNRANIFIETPGPFSQWAQIVHLDRYCNECGNCDFFCPYEGEPYKDKATLFDTAEELETSTNPGFAFIFDGLPSLALRAHPEEKPIHLDYPGWNGASSPAGIAAMVALARELYRNHSYLLETSP</sequence>
<evidence type="ECO:0000259" key="2">
    <source>
        <dbReference type="PROSITE" id="PS51379"/>
    </source>
</evidence>
<dbReference type="GO" id="GO:0051536">
    <property type="term" value="F:iron-sulfur cluster binding"/>
    <property type="evidence" value="ECO:0007669"/>
    <property type="project" value="InterPro"/>
</dbReference>
<dbReference type="InterPro" id="IPR023753">
    <property type="entry name" value="FAD/NAD-binding_dom"/>
</dbReference>
<dbReference type="GO" id="GO:0016491">
    <property type="term" value="F:oxidoreductase activity"/>
    <property type="evidence" value="ECO:0007669"/>
    <property type="project" value="InterPro"/>
</dbReference>
<dbReference type="Gene3D" id="1.10.1060.10">
    <property type="entry name" value="Alpha-helical ferredoxin"/>
    <property type="match status" value="1"/>
</dbReference>
<dbReference type="InterPro" id="IPR017896">
    <property type="entry name" value="4Fe4S_Fe-S-bd"/>
</dbReference>
<dbReference type="SUPFAM" id="SSF51905">
    <property type="entry name" value="FAD/NAD(P)-binding domain"/>
    <property type="match status" value="1"/>
</dbReference>
<dbReference type="Gene3D" id="3.40.50.720">
    <property type="entry name" value="NAD(P)-binding Rossmann-like Domain"/>
    <property type="match status" value="1"/>
</dbReference>
<dbReference type="PANTHER" id="PTHR42783">
    <property type="entry name" value="GLUTAMATE SYNTHASE [NADPH] SMALL CHAIN"/>
    <property type="match status" value="1"/>
</dbReference>